<dbReference type="SUPFAM" id="SSF54236">
    <property type="entry name" value="Ubiquitin-like"/>
    <property type="match status" value="1"/>
</dbReference>
<organism evidence="5 6">
    <name type="scientific">Symbiodinium natans</name>
    <dbReference type="NCBI Taxonomy" id="878477"/>
    <lineage>
        <taxon>Eukaryota</taxon>
        <taxon>Sar</taxon>
        <taxon>Alveolata</taxon>
        <taxon>Dinophyceae</taxon>
        <taxon>Suessiales</taxon>
        <taxon>Symbiodiniaceae</taxon>
        <taxon>Symbiodinium</taxon>
    </lineage>
</organism>
<dbReference type="PANTHER" id="PTHR24198">
    <property type="entry name" value="ANKYRIN REPEAT AND PROTEIN KINASE DOMAIN-CONTAINING PROTEIN"/>
    <property type="match status" value="1"/>
</dbReference>
<reference evidence="5" key="1">
    <citation type="submission" date="2021-02" db="EMBL/GenBank/DDBJ databases">
        <authorList>
            <person name="Dougan E. K."/>
            <person name="Rhodes N."/>
            <person name="Thang M."/>
            <person name="Chan C."/>
        </authorList>
    </citation>
    <scope>NUCLEOTIDE SEQUENCE</scope>
</reference>
<dbReference type="InterPro" id="IPR000626">
    <property type="entry name" value="Ubiquitin-like_dom"/>
</dbReference>
<feature type="repeat" description="ANK" evidence="3">
    <location>
        <begin position="157"/>
        <end position="189"/>
    </location>
</feature>
<dbReference type="OrthoDB" id="194358at2759"/>
<evidence type="ECO:0000259" key="4">
    <source>
        <dbReference type="PROSITE" id="PS50053"/>
    </source>
</evidence>
<feature type="repeat" description="ANK" evidence="3">
    <location>
        <begin position="298"/>
        <end position="330"/>
    </location>
</feature>
<dbReference type="InterPro" id="IPR029071">
    <property type="entry name" value="Ubiquitin-like_domsf"/>
</dbReference>
<accession>A0A812MM20</accession>
<sequence>MLHVWQFSGQALAVVPIEDVSDVRTLKQHLQSLCGLPRFRQRLLCNGTCLDDHVSLPSPMHLQHVALPFSSVSQLEIEELKAAAESGDLDQVEDMLQKGQDPDLIALEDHTPPPQPTPHTPLALASRAGHDEIAELLLEASADPDKTSGMGGADLTHGVTPLGLACEAGCLEVARLLLDSRAELEKSSGKYQRRPLATASHAGHVPVARFLLQARADMEGTCGLSPPPLAAAFGRQGRRAFGHVHMVRFLLEARADANRTFGPNSDTPLGLAVGICHMGIATLLLQGRADMEQKFGSHGHTPLGLASRAGHHEMVRLLLEAGADISHESSRSRSRPLALACSQGNDYVAKLLLEARAEMSDTLLGEASEKCHTLVVPLLLSYRANPNHQLGRASDSPLGAACRQGHGLDIVHMLLDARADKDARFRPQGDTALGVAARDGRLRVVHILLEARADVTKRFGLSDETPLSAAKQGRTKDHQAIVRLLTEMQP</sequence>
<keyword evidence="6" id="KW-1185">Reference proteome</keyword>
<keyword evidence="2 3" id="KW-0040">ANK repeat</keyword>
<dbReference type="PROSITE" id="PS50053">
    <property type="entry name" value="UBIQUITIN_2"/>
    <property type="match status" value="1"/>
</dbReference>
<evidence type="ECO:0000256" key="1">
    <source>
        <dbReference type="ARBA" id="ARBA00022737"/>
    </source>
</evidence>
<comment type="caution">
    <text evidence="5">The sequence shown here is derived from an EMBL/GenBank/DDBJ whole genome shotgun (WGS) entry which is preliminary data.</text>
</comment>
<proteinExistence type="predicted"/>
<dbReference type="SMART" id="SM00248">
    <property type="entry name" value="ANK"/>
    <property type="match status" value="10"/>
</dbReference>
<dbReference type="Gene3D" id="1.25.40.20">
    <property type="entry name" value="Ankyrin repeat-containing domain"/>
    <property type="match status" value="3"/>
</dbReference>
<protein>
    <submittedName>
        <fullName evidence="5">Mask protein</fullName>
    </submittedName>
</protein>
<keyword evidence="1" id="KW-0677">Repeat</keyword>
<dbReference type="Pfam" id="PF12796">
    <property type="entry name" value="Ank_2"/>
    <property type="match status" value="3"/>
</dbReference>
<dbReference type="PROSITE" id="PS50088">
    <property type="entry name" value="ANK_REPEAT"/>
    <property type="match status" value="4"/>
</dbReference>
<dbReference type="PRINTS" id="PR01415">
    <property type="entry name" value="ANKYRIN"/>
</dbReference>
<name>A0A812MM20_9DINO</name>
<dbReference type="InterPro" id="IPR036770">
    <property type="entry name" value="Ankyrin_rpt-contain_sf"/>
</dbReference>
<evidence type="ECO:0000313" key="6">
    <source>
        <dbReference type="Proteomes" id="UP000604046"/>
    </source>
</evidence>
<evidence type="ECO:0000256" key="3">
    <source>
        <dbReference type="PROSITE-ProRule" id="PRU00023"/>
    </source>
</evidence>
<dbReference type="Proteomes" id="UP000604046">
    <property type="component" value="Unassembled WGS sequence"/>
</dbReference>
<dbReference type="SUPFAM" id="SSF48403">
    <property type="entry name" value="Ankyrin repeat"/>
    <property type="match status" value="1"/>
</dbReference>
<gene>
    <name evidence="5" type="primary">mask</name>
    <name evidence="5" type="ORF">SNAT2548_LOCUS14135</name>
</gene>
<feature type="repeat" description="ANK" evidence="3">
    <location>
        <begin position="428"/>
        <end position="460"/>
    </location>
</feature>
<dbReference type="PROSITE" id="PS50297">
    <property type="entry name" value="ANK_REP_REGION"/>
    <property type="match status" value="4"/>
</dbReference>
<evidence type="ECO:0000313" key="5">
    <source>
        <dbReference type="EMBL" id="CAE7266818.1"/>
    </source>
</evidence>
<dbReference type="AlphaFoldDB" id="A0A812MM20"/>
<feature type="domain" description="Ubiquitin-like" evidence="4">
    <location>
        <begin position="1"/>
        <end position="56"/>
    </location>
</feature>
<dbReference type="InterPro" id="IPR002110">
    <property type="entry name" value="Ankyrin_rpt"/>
</dbReference>
<dbReference type="CDD" id="cd17039">
    <property type="entry name" value="Ubl_ubiquitin_like"/>
    <property type="match status" value="1"/>
</dbReference>
<dbReference type="EMBL" id="CAJNDS010001591">
    <property type="protein sequence ID" value="CAE7266818.1"/>
    <property type="molecule type" value="Genomic_DNA"/>
</dbReference>
<evidence type="ECO:0000256" key="2">
    <source>
        <dbReference type="ARBA" id="ARBA00023043"/>
    </source>
</evidence>
<feature type="repeat" description="ANK" evidence="3">
    <location>
        <begin position="117"/>
        <end position="149"/>
    </location>
</feature>
<dbReference type="PANTHER" id="PTHR24198:SF165">
    <property type="entry name" value="ANKYRIN REPEAT-CONTAINING PROTEIN-RELATED"/>
    <property type="match status" value="1"/>
</dbReference>